<evidence type="ECO:0000313" key="4">
    <source>
        <dbReference type="Proteomes" id="UP000469215"/>
    </source>
</evidence>
<evidence type="ECO:0000313" key="3">
    <source>
        <dbReference type="EMBL" id="MYM18793.1"/>
    </source>
</evidence>
<reference evidence="3 4" key="1">
    <citation type="submission" date="2020-01" db="EMBL/GenBank/DDBJ databases">
        <authorList>
            <person name="Deng T."/>
        </authorList>
    </citation>
    <scope>NUCLEOTIDE SEQUENCE [LARGE SCALE GENOMIC DNA]</scope>
    <source>
        <strain evidence="3 4">5221</strain>
    </source>
</reference>
<feature type="transmembrane region" description="Helical" evidence="1">
    <location>
        <begin position="167"/>
        <end position="190"/>
    </location>
</feature>
<dbReference type="Proteomes" id="UP000469215">
    <property type="component" value="Unassembled WGS sequence"/>
</dbReference>
<comment type="caution">
    <text evidence="3">The sequence shown here is derived from an EMBL/GenBank/DDBJ whole genome shotgun (WGS) entry which is preliminary data.</text>
</comment>
<name>A0A6N9H4D8_9MICO</name>
<organism evidence="3 4">
    <name type="scientific">Brevibacterium rongguiense</name>
    <dbReference type="NCBI Taxonomy" id="2695267"/>
    <lineage>
        <taxon>Bacteria</taxon>
        <taxon>Bacillati</taxon>
        <taxon>Actinomycetota</taxon>
        <taxon>Actinomycetes</taxon>
        <taxon>Micrococcales</taxon>
        <taxon>Brevibacteriaceae</taxon>
        <taxon>Brevibacterium</taxon>
    </lineage>
</organism>
<proteinExistence type="predicted"/>
<sequence>MAAFSTYLLVGILVMPTVEDADPPGPRFFPAIIMVAGYVLAVLLAIACIRHPEPVEETFPEPDADELKAREAAEEEGAFTSPLTTALASSQLNAHPEEGEAGGSHGQVRVRRSADLRHRTHSDFAALGWAAGGFAAFAALIVPMGWIIAAAILFWCVCRSMGSRRPLFDLVLALTFASLVYLGFDVALGLNLPSGILGGL</sequence>
<keyword evidence="4" id="KW-1185">Reference proteome</keyword>
<evidence type="ECO:0000256" key="1">
    <source>
        <dbReference type="SAM" id="Phobius"/>
    </source>
</evidence>
<dbReference type="InterPro" id="IPR009936">
    <property type="entry name" value="DUF1468"/>
</dbReference>
<feature type="domain" description="DUF1468" evidence="2">
    <location>
        <begin position="121"/>
        <end position="193"/>
    </location>
</feature>
<keyword evidence="1" id="KW-0812">Transmembrane</keyword>
<keyword evidence="1" id="KW-0472">Membrane</keyword>
<dbReference type="AlphaFoldDB" id="A0A6N9H4D8"/>
<protein>
    <submittedName>
        <fullName evidence="3">Tripartite tricarboxylate transporter TctB family protein</fullName>
    </submittedName>
</protein>
<gene>
    <name evidence="3" type="ORF">GSY69_02055</name>
</gene>
<dbReference type="Pfam" id="PF07331">
    <property type="entry name" value="TctB"/>
    <property type="match status" value="1"/>
</dbReference>
<feature type="transmembrane region" description="Helical" evidence="1">
    <location>
        <begin position="31"/>
        <end position="49"/>
    </location>
</feature>
<evidence type="ECO:0000259" key="2">
    <source>
        <dbReference type="Pfam" id="PF07331"/>
    </source>
</evidence>
<keyword evidence="1" id="KW-1133">Transmembrane helix</keyword>
<accession>A0A6N9H4D8</accession>
<feature type="transmembrane region" description="Helical" evidence="1">
    <location>
        <begin position="126"/>
        <end position="155"/>
    </location>
</feature>
<dbReference type="EMBL" id="WWEQ01000005">
    <property type="protein sequence ID" value="MYM18793.1"/>
    <property type="molecule type" value="Genomic_DNA"/>
</dbReference>